<dbReference type="InterPro" id="IPR009061">
    <property type="entry name" value="DNA-bd_dom_put_sf"/>
</dbReference>
<evidence type="ECO:0000313" key="7">
    <source>
        <dbReference type="Proteomes" id="UP000198815"/>
    </source>
</evidence>
<evidence type="ECO:0000259" key="5">
    <source>
        <dbReference type="PROSITE" id="PS50937"/>
    </source>
</evidence>
<evidence type="ECO:0000313" key="6">
    <source>
        <dbReference type="EMBL" id="SER53339.1"/>
    </source>
</evidence>
<dbReference type="AlphaFoldDB" id="A0A1H9Q003"/>
<evidence type="ECO:0000256" key="1">
    <source>
        <dbReference type="ARBA" id="ARBA00022491"/>
    </source>
</evidence>
<dbReference type="OrthoDB" id="5242095at2"/>
<dbReference type="InterPro" id="IPR047057">
    <property type="entry name" value="MerR_fam"/>
</dbReference>
<evidence type="ECO:0000256" key="3">
    <source>
        <dbReference type="ARBA" id="ARBA00023125"/>
    </source>
</evidence>
<dbReference type="PRINTS" id="PR00040">
    <property type="entry name" value="HTHMERR"/>
</dbReference>
<dbReference type="Pfam" id="PF13411">
    <property type="entry name" value="MerR_1"/>
    <property type="match status" value="1"/>
</dbReference>
<organism evidence="6 7">
    <name type="scientific">Propionibacterium cyclohexanicum</name>
    <dbReference type="NCBI Taxonomy" id="64702"/>
    <lineage>
        <taxon>Bacteria</taxon>
        <taxon>Bacillati</taxon>
        <taxon>Actinomycetota</taxon>
        <taxon>Actinomycetes</taxon>
        <taxon>Propionibacteriales</taxon>
        <taxon>Propionibacteriaceae</taxon>
        <taxon>Propionibacterium</taxon>
    </lineage>
</organism>
<keyword evidence="1" id="KW-0678">Repressor</keyword>
<evidence type="ECO:0000256" key="4">
    <source>
        <dbReference type="ARBA" id="ARBA00023163"/>
    </source>
</evidence>
<sequence>MRIGEFARRGGVSPRALRHYEQSGLLVARRTSSGYRDYDEDQLESLARIRVILDAGLGTAAARSYLDCVELRGGATRVHMCPQLLERVRALEQRIADNRARVQQQREAVTRFVAAADRD</sequence>
<dbReference type="GO" id="GO:0003700">
    <property type="term" value="F:DNA-binding transcription factor activity"/>
    <property type="evidence" value="ECO:0007669"/>
    <property type="project" value="InterPro"/>
</dbReference>
<dbReference type="EMBL" id="FOGZ01000002">
    <property type="protein sequence ID" value="SER53339.1"/>
    <property type="molecule type" value="Genomic_DNA"/>
</dbReference>
<protein>
    <submittedName>
        <fullName evidence="6">DNA-binding transcriptional regulator, MerR family</fullName>
    </submittedName>
</protein>
<dbReference type="GO" id="GO:0003677">
    <property type="term" value="F:DNA binding"/>
    <property type="evidence" value="ECO:0007669"/>
    <property type="project" value="UniProtKB-KW"/>
</dbReference>
<keyword evidence="2" id="KW-0805">Transcription regulation</keyword>
<dbReference type="SUPFAM" id="SSF46955">
    <property type="entry name" value="Putative DNA-binding domain"/>
    <property type="match status" value="1"/>
</dbReference>
<dbReference type="STRING" id="64702.SAMN05443377_10226"/>
<keyword evidence="7" id="KW-1185">Reference proteome</keyword>
<accession>A0A1H9Q003</accession>
<keyword evidence="3 6" id="KW-0238">DNA-binding</keyword>
<reference evidence="6 7" key="1">
    <citation type="submission" date="2016-10" db="EMBL/GenBank/DDBJ databases">
        <authorList>
            <person name="de Groot N.N."/>
        </authorList>
    </citation>
    <scope>NUCLEOTIDE SEQUENCE [LARGE SCALE GENOMIC DNA]</scope>
    <source>
        <strain evidence="6 7">DSM 16859</strain>
    </source>
</reference>
<dbReference type="SMART" id="SM00422">
    <property type="entry name" value="HTH_MERR"/>
    <property type="match status" value="1"/>
</dbReference>
<dbReference type="PROSITE" id="PS50937">
    <property type="entry name" value="HTH_MERR_2"/>
    <property type="match status" value="1"/>
</dbReference>
<gene>
    <name evidence="6" type="ORF">SAMN05443377_10226</name>
</gene>
<proteinExistence type="predicted"/>
<dbReference type="PANTHER" id="PTHR30204">
    <property type="entry name" value="REDOX-CYCLING DRUG-SENSING TRANSCRIPTIONAL ACTIVATOR SOXR"/>
    <property type="match status" value="1"/>
</dbReference>
<dbReference type="InterPro" id="IPR000551">
    <property type="entry name" value="MerR-type_HTH_dom"/>
</dbReference>
<name>A0A1H9Q003_9ACTN</name>
<evidence type="ECO:0000256" key="2">
    <source>
        <dbReference type="ARBA" id="ARBA00023015"/>
    </source>
</evidence>
<feature type="domain" description="HTH merR-type" evidence="5">
    <location>
        <begin position="1"/>
        <end position="68"/>
    </location>
</feature>
<dbReference type="Gene3D" id="1.10.1660.10">
    <property type="match status" value="1"/>
</dbReference>
<dbReference type="Proteomes" id="UP000198815">
    <property type="component" value="Unassembled WGS sequence"/>
</dbReference>
<keyword evidence="4" id="KW-0804">Transcription</keyword>
<dbReference type="PANTHER" id="PTHR30204:SF69">
    <property type="entry name" value="MERR-FAMILY TRANSCRIPTIONAL REGULATOR"/>
    <property type="match status" value="1"/>
</dbReference>